<protein>
    <submittedName>
        <fullName evidence="1">Uncharacterized protein</fullName>
    </submittedName>
</protein>
<sequence>MQTSTDRITWRNGWRLNGEPSCAHDVRGIFEERLAAKKWEIYEQRKAEMIETCVFLTPKDYELACRELAELLGI</sequence>
<reference evidence="1 2" key="1">
    <citation type="journal article" date="2011" name="J. Bacteriol.">
        <title>Comparative genomics of 28 Salmonella enterica isolates: evidence for CRISPR-mediated adaptive sublineage evolution.</title>
        <authorList>
            <person name="Fricke W.F."/>
            <person name="Mammel M.K."/>
            <person name="McDermott P.F."/>
            <person name="Tartera C."/>
            <person name="White D.G."/>
            <person name="Leclerc J.E."/>
            <person name="Ravel J."/>
            <person name="Cebula T.A."/>
        </authorList>
    </citation>
    <scope>NUCLEOTIDE SEQUENCE [LARGE SCALE GENOMIC DNA]</scope>
    <source>
        <strain evidence="1 2">SL254</strain>
    </source>
</reference>
<dbReference type="KEGG" id="see:SNSL254_A1138"/>
<gene>
    <name evidence="1" type="ordered locus">SNSL254_A1138</name>
</gene>
<organism evidence="1 2">
    <name type="scientific">Salmonella newport (strain SL254)</name>
    <dbReference type="NCBI Taxonomy" id="423368"/>
    <lineage>
        <taxon>Bacteria</taxon>
        <taxon>Pseudomonadati</taxon>
        <taxon>Pseudomonadota</taxon>
        <taxon>Gammaproteobacteria</taxon>
        <taxon>Enterobacterales</taxon>
        <taxon>Enterobacteriaceae</taxon>
        <taxon>Salmonella</taxon>
    </lineage>
</organism>
<dbReference type="HOGENOM" id="CLU_200518_0_0_6"/>
<evidence type="ECO:0000313" key="2">
    <source>
        <dbReference type="Proteomes" id="UP000008824"/>
    </source>
</evidence>
<dbReference type="AlphaFoldDB" id="A0A0H3BLU4"/>
<dbReference type="Proteomes" id="UP000008824">
    <property type="component" value="Chromosome"/>
</dbReference>
<proteinExistence type="predicted"/>
<accession>A0A0H3BLU4</accession>
<evidence type="ECO:0000313" key="1">
    <source>
        <dbReference type="EMBL" id="ACF61893.1"/>
    </source>
</evidence>
<name>A0A0H3BLU4_SALNS</name>
<dbReference type="EMBL" id="CP001113">
    <property type="protein sequence ID" value="ACF61893.1"/>
    <property type="molecule type" value="Genomic_DNA"/>
</dbReference>
<dbReference type="RefSeq" id="WP_001195066.1">
    <property type="nucleotide sequence ID" value="NC_011080.1"/>
</dbReference>